<dbReference type="EMBL" id="CP001738">
    <property type="protein sequence ID" value="ACY96089.1"/>
    <property type="molecule type" value="Genomic_DNA"/>
</dbReference>
<gene>
    <name evidence="3" type="ordered locus">Tcur_0492</name>
</gene>
<proteinExistence type="predicted"/>
<dbReference type="HOGENOM" id="CLU_068689_0_0_11"/>
<dbReference type="Pfam" id="PF19956">
    <property type="entry name" value="EAD2"/>
    <property type="match status" value="1"/>
</dbReference>
<accession>D1A3G4</accession>
<sequence>MGSFGGRDGWRPAGNCSLFACDIVGFSDPLRSDRAREHLHQKLYSILESAFAESGLPPESCYQEDRGDGALVLLPPELDPSLLVHPLIGLLRGKVLDHNELSADVAQIRLRVALHIGRAKANAKGIVGSDVNHLRRLLDAPPFKEEMAESGAVLGVLVSQEMYDAVIRDARGLIDPEEFRPVEVHVKTTHATGWLRIPGDRRGLGGVRAGGGPSPPSPNGSSQELVQAGRRPSQEPRAEVHIPGPNGEPALRPEVAGQFELVNRILAIPHMRTSEGRDDVVDSLRQDIRIRIARRSRPQTDWLSIVRTCAEYPDGLEELIGLIHEYTGDTAQMMALRELVARMGWTN</sequence>
<evidence type="ECO:0000259" key="2">
    <source>
        <dbReference type="Pfam" id="PF19956"/>
    </source>
</evidence>
<reference evidence="3 4" key="1">
    <citation type="journal article" date="2011" name="Stand. Genomic Sci.">
        <title>Complete genome sequence of Thermomonospora curvata type strain (B9).</title>
        <authorList>
            <person name="Chertkov O."/>
            <person name="Sikorski J."/>
            <person name="Nolan M."/>
            <person name="Lapidus A."/>
            <person name="Lucas S."/>
            <person name="Del Rio T.G."/>
            <person name="Tice H."/>
            <person name="Cheng J.F."/>
            <person name="Goodwin L."/>
            <person name="Pitluck S."/>
            <person name="Liolios K."/>
            <person name="Ivanova N."/>
            <person name="Mavromatis K."/>
            <person name="Mikhailova N."/>
            <person name="Ovchinnikova G."/>
            <person name="Pati A."/>
            <person name="Chen A."/>
            <person name="Palaniappan K."/>
            <person name="Djao O.D."/>
            <person name="Land M."/>
            <person name="Hauser L."/>
            <person name="Chang Y.J."/>
            <person name="Jeffries C.D."/>
            <person name="Brettin T."/>
            <person name="Han C."/>
            <person name="Detter J.C."/>
            <person name="Rohde M."/>
            <person name="Goker M."/>
            <person name="Woyke T."/>
            <person name="Bristow J."/>
            <person name="Eisen J.A."/>
            <person name="Markowitz V."/>
            <person name="Hugenholtz P."/>
            <person name="Klenk H.P."/>
            <person name="Kyrpides N.C."/>
        </authorList>
    </citation>
    <scope>NUCLEOTIDE SEQUENCE [LARGE SCALE GENOMIC DNA]</scope>
    <source>
        <strain evidence="4">ATCC 19995 / DSM 43183 / JCM 3096 / KCTC 9072 / NBRC 15933 / NCIMB 10081 / Henssen B9</strain>
    </source>
</reference>
<dbReference type="KEGG" id="tcu:Tcur_0492"/>
<keyword evidence="4" id="KW-1185">Reference proteome</keyword>
<dbReference type="InterPro" id="IPR029787">
    <property type="entry name" value="Nucleotide_cyclase"/>
</dbReference>
<dbReference type="RefSeq" id="WP_012850873.1">
    <property type="nucleotide sequence ID" value="NC_013510.1"/>
</dbReference>
<organism evidence="3 4">
    <name type="scientific">Thermomonospora curvata (strain ATCC 19995 / DSM 43183 / JCM 3096 / KCTC 9072 / NBRC 15933 / NCIMB 10081 / Henssen B9)</name>
    <dbReference type="NCBI Taxonomy" id="471852"/>
    <lineage>
        <taxon>Bacteria</taxon>
        <taxon>Bacillati</taxon>
        <taxon>Actinomycetota</taxon>
        <taxon>Actinomycetes</taxon>
        <taxon>Streptosporangiales</taxon>
        <taxon>Thermomonosporaceae</taxon>
        <taxon>Thermomonospora</taxon>
    </lineage>
</organism>
<dbReference type="OrthoDB" id="3482507at2"/>
<evidence type="ECO:0000256" key="1">
    <source>
        <dbReference type="SAM" id="MobiDB-lite"/>
    </source>
</evidence>
<feature type="domain" description="Effector-associated" evidence="2">
    <location>
        <begin position="262"/>
        <end position="341"/>
    </location>
</feature>
<name>D1A3G4_THECD</name>
<evidence type="ECO:0000313" key="3">
    <source>
        <dbReference type="EMBL" id="ACY96089.1"/>
    </source>
</evidence>
<dbReference type="AlphaFoldDB" id="D1A3G4"/>
<feature type="region of interest" description="Disordered" evidence="1">
    <location>
        <begin position="197"/>
        <end position="250"/>
    </location>
</feature>
<dbReference type="Proteomes" id="UP000001918">
    <property type="component" value="Chromosome"/>
</dbReference>
<dbReference type="InterPro" id="IPR045431">
    <property type="entry name" value="EAD2"/>
</dbReference>
<protein>
    <recommendedName>
        <fullName evidence="2">Effector-associated domain-containing protein</fullName>
    </recommendedName>
</protein>
<dbReference type="Gene3D" id="3.30.70.1230">
    <property type="entry name" value="Nucleotide cyclase"/>
    <property type="match status" value="1"/>
</dbReference>
<dbReference type="eggNOG" id="COG2114">
    <property type="taxonomic scope" value="Bacteria"/>
</dbReference>
<evidence type="ECO:0000313" key="4">
    <source>
        <dbReference type="Proteomes" id="UP000001918"/>
    </source>
</evidence>